<dbReference type="InterPro" id="IPR006179">
    <property type="entry name" value="5_nucleotidase/apyrase"/>
</dbReference>
<dbReference type="PANTHER" id="PTHR11575">
    <property type="entry name" value="5'-NUCLEOTIDASE-RELATED"/>
    <property type="match status" value="1"/>
</dbReference>
<dbReference type="InterPro" id="IPR029052">
    <property type="entry name" value="Metallo-depent_PP-like"/>
</dbReference>
<proteinExistence type="inferred from homology"/>
<dbReference type="SUPFAM" id="SSF55816">
    <property type="entry name" value="5'-nucleotidase (syn. UDP-sugar hydrolase), C-terminal domain"/>
    <property type="match status" value="1"/>
</dbReference>
<dbReference type="InterPro" id="IPR004843">
    <property type="entry name" value="Calcineurin-like_PHP"/>
</dbReference>
<evidence type="ECO:0008006" key="7">
    <source>
        <dbReference type="Google" id="ProtNLM"/>
    </source>
</evidence>
<evidence type="ECO:0000313" key="5">
    <source>
        <dbReference type="EMBL" id="ANO52397.1"/>
    </source>
</evidence>
<dbReference type="AlphaFoldDB" id="A0A193LIR3"/>
<evidence type="ECO:0000259" key="4">
    <source>
        <dbReference type="Pfam" id="PF02872"/>
    </source>
</evidence>
<dbReference type="Pfam" id="PF00149">
    <property type="entry name" value="Metallophos"/>
    <property type="match status" value="1"/>
</dbReference>
<dbReference type="SUPFAM" id="SSF56300">
    <property type="entry name" value="Metallo-dependent phosphatases"/>
    <property type="match status" value="1"/>
</dbReference>
<dbReference type="GO" id="GO:0016787">
    <property type="term" value="F:hydrolase activity"/>
    <property type="evidence" value="ECO:0007669"/>
    <property type="project" value="UniProtKB-KW"/>
</dbReference>
<dbReference type="Gene3D" id="3.60.21.10">
    <property type="match status" value="1"/>
</dbReference>
<keyword evidence="2" id="KW-0547">Nucleotide-binding</keyword>
<gene>
    <name evidence="5" type="ORF">BA177_15455</name>
</gene>
<dbReference type="KEGG" id="woc:BA177_15455"/>
<keyword evidence="2" id="KW-0378">Hydrolase</keyword>
<reference evidence="5 6" key="1">
    <citation type="submission" date="2016-06" db="EMBL/GenBank/DDBJ databases">
        <title>Complete genome sequence of a deep-branching marine Gamma Proteobacterium Woeseia oceani type strain XK5.</title>
        <authorList>
            <person name="Mu D."/>
            <person name="Du Z."/>
        </authorList>
    </citation>
    <scope>NUCLEOTIDE SEQUENCE [LARGE SCALE GENOMIC DNA]</scope>
    <source>
        <strain evidence="5 6">XK5</strain>
    </source>
</reference>
<dbReference type="EMBL" id="CP016268">
    <property type="protein sequence ID" value="ANO52397.1"/>
    <property type="molecule type" value="Genomic_DNA"/>
</dbReference>
<feature type="domain" description="5'-Nucleotidase C-terminal" evidence="4">
    <location>
        <begin position="308"/>
        <end position="465"/>
    </location>
</feature>
<dbReference type="STRING" id="1548547.BA177_15455"/>
<organism evidence="5 6">
    <name type="scientific">Woeseia oceani</name>
    <dbReference type="NCBI Taxonomy" id="1548547"/>
    <lineage>
        <taxon>Bacteria</taxon>
        <taxon>Pseudomonadati</taxon>
        <taxon>Pseudomonadota</taxon>
        <taxon>Gammaproteobacteria</taxon>
        <taxon>Woeseiales</taxon>
        <taxon>Woeseiaceae</taxon>
        <taxon>Woeseia</taxon>
    </lineage>
</organism>
<dbReference type="InterPro" id="IPR008334">
    <property type="entry name" value="5'-Nucleotdase_C"/>
</dbReference>
<dbReference type="Gene3D" id="3.90.780.10">
    <property type="entry name" value="5'-Nucleotidase, C-terminal domain"/>
    <property type="match status" value="1"/>
</dbReference>
<evidence type="ECO:0000256" key="1">
    <source>
        <dbReference type="ARBA" id="ARBA00022729"/>
    </source>
</evidence>
<comment type="similarity">
    <text evidence="2">Belongs to the 5'-nucleotidase family.</text>
</comment>
<evidence type="ECO:0000313" key="6">
    <source>
        <dbReference type="Proteomes" id="UP000092695"/>
    </source>
</evidence>
<dbReference type="GO" id="GO:0000166">
    <property type="term" value="F:nucleotide binding"/>
    <property type="evidence" value="ECO:0007669"/>
    <property type="project" value="UniProtKB-KW"/>
</dbReference>
<dbReference type="PRINTS" id="PR01607">
    <property type="entry name" value="APYRASEFAMLY"/>
</dbReference>
<dbReference type="GO" id="GO:0009166">
    <property type="term" value="P:nucleotide catabolic process"/>
    <property type="evidence" value="ECO:0007669"/>
    <property type="project" value="InterPro"/>
</dbReference>
<dbReference type="Pfam" id="PF02872">
    <property type="entry name" value="5_nucleotid_C"/>
    <property type="match status" value="1"/>
</dbReference>
<protein>
    <recommendedName>
        <fullName evidence="7">Bifunctional metallophosphatase/5'-nucleotidase</fullName>
    </recommendedName>
</protein>
<dbReference type="Proteomes" id="UP000092695">
    <property type="component" value="Chromosome"/>
</dbReference>
<keyword evidence="1" id="KW-0732">Signal</keyword>
<sequence length="521" mass="57893">MTLSACALSPSPDDSAGAVTFLHLNDTYRIDAVEDGHRGGFGRVVTLIRQLRDEGRDVRLLHGGDFIYPSLESQLWDGEQMIEAMNFMHDLAPMYVVPGNHEFDNRDANVLEAVVAQSRFDWIGDNLRFATGNKVVDGRLRQSYVVEMGGMRVGFLSLTVHAEHGGNERDYAPVDIDYLAEAEQTLQDLERQGVDVVIGLTHLNLEQDRDIAALRATYPKLQIIAGGHEHEPEYEPGSPDRATIIKGASNARTIWRVDVRRDAAQGILVTASEIAIDDSIPSDLEYQRIADKWRESLLELIPYLEAKIGEAAVPLDARETAVRNEESNWGVFIADQMRPAFGEPQADLAFVNGGTLRIDDFIIGDITFEDVGRTFGFSSYLRHMTMSGADFRRLMEAGYRGAGPSKGYFPQISGYRICADRRRPEGQRVVSLQVPVADGWQEIEPDKDYTLVAPDYLYNGGDGYDFSAARNVSRPGSELKYLVVDGIVRAQAEGRAIGAVSDPNQPRIVILDGQRSECWPR</sequence>
<evidence type="ECO:0000259" key="3">
    <source>
        <dbReference type="Pfam" id="PF00149"/>
    </source>
</evidence>
<keyword evidence="6" id="KW-1185">Reference proteome</keyword>
<dbReference type="PANTHER" id="PTHR11575:SF24">
    <property type="entry name" value="5'-NUCLEOTIDASE"/>
    <property type="match status" value="1"/>
</dbReference>
<evidence type="ECO:0000256" key="2">
    <source>
        <dbReference type="RuleBase" id="RU362119"/>
    </source>
</evidence>
<accession>A0A193LIR3</accession>
<dbReference type="InterPro" id="IPR036907">
    <property type="entry name" value="5'-Nucleotdase_C_sf"/>
</dbReference>
<feature type="domain" description="Calcineurin-like phosphoesterase" evidence="3">
    <location>
        <begin position="20"/>
        <end position="232"/>
    </location>
</feature>
<name>A0A193LIR3_9GAMM</name>